<dbReference type="InterPro" id="IPR000868">
    <property type="entry name" value="Isochorismatase-like_dom"/>
</dbReference>
<reference evidence="4" key="1">
    <citation type="submission" date="2024-07" db="EMBL/GenBank/DDBJ databases">
        <title>Identification and characteristics of an arsenic-resistant bacterial isolate, which belongs to a novel species.</title>
        <authorList>
            <person name="Juszczyk A."/>
            <person name="Kowalczyk A."/>
            <person name="Was K."/>
            <person name="Kosowicz W."/>
            <person name="Budzyn A."/>
            <person name="Latowski D."/>
        </authorList>
    </citation>
    <scope>NUCLEOTIDE SEQUENCE</scope>
    <source>
        <strain evidence="4">As8PL</strain>
    </source>
</reference>
<dbReference type="InterPro" id="IPR050272">
    <property type="entry name" value="Isochorismatase-like_hydrls"/>
</dbReference>
<dbReference type="SUPFAM" id="SSF52499">
    <property type="entry name" value="Isochorismatase-like hydrolases"/>
    <property type="match status" value="1"/>
</dbReference>
<feature type="domain" description="Isochorismatase-like" evidence="3">
    <location>
        <begin position="11"/>
        <end position="174"/>
    </location>
</feature>
<dbReference type="GO" id="GO:0016787">
    <property type="term" value="F:hydrolase activity"/>
    <property type="evidence" value="ECO:0007669"/>
    <property type="project" value="UniProtKB-KW"/>
</dbReference>
<dbReference type="AlphaFoldDB" id="A0AB39BPY9"/>
<keyword evidence="2 4" id="KW-0378">Hydrolase</keyword>
<dbReference type="RefSeq" id="WP_368503432.1">
    <property type="nucleotide sequence ID" value="NZ_CP162551.1"/>
</dbReference>
<evidence type="ECO:0000256" key="2">
    <source>
        <dbReference type="ARBA" id="ARBA00022801"/>
    </source>
</evidence>
<dbReference type="CDD" id="cd00431">
    <property type="entry name" value="cysteine_hydrolases"/>
    <property type="match status" value="1"/>
</dbReference>
<organism evidence="4">
    <name type="scientific">Alkalihalophilus sp. As8PL</name>
    <dbReference type="NCBI Taxonomy" id="3237103"/>
    <lineage>
        <taxon>Bacteria</taxon>
        <taxon>Bacillati</taxon>
        <taxon>Bacillota</taxon>
        <taxon>Bacilli</taxon>
        <taxon>Bacillales</taxon>
        <taxon>Bacillaceae</taxon>
        <taxon>Alkalihalophilus</taxon>
    </lineage>
</organism>
<dbReference type="Gene3D" id="3.40.50.850">
    <property type="entry name" value="Isochorismatase-like"/>
    <property type="match status" value="1"/>
</dbReference>
<comment type="similarity">
    <text evidence="1">Belongs to the isochorismatase family.</text>
</comment>
<dbReference type="PANTHER" id="PTHR43540">
    <property type="entry name" value="PEROXYUREIDOACRYLATE/UREIDOACRYLATE AMIDOHYDROLASE-RELATED"/>
    <property type="match status" value="1"/>
</dbReference>
<name>A0AB39BPY9_9BACI</name>
<protein>
    <submittedName>
        <fullName evidence="4">Cysteine hydrolase family protein</fullName>
    </submittedName>
</protein>
<evidence type="ECO:0000259" key="3">
    <source>
        <dbReference type="Pfam" id="PF00857"/>
    </source>
</evidence>
<evidence type="ECO:0000313" key="4">
    <source>
        <dbReference type="EMBL" id="XDI35917.1"/>
    </source>
</evidence>
<dbReference type="PANTHER" id="PTHR43540:SF6">
    <property type="entry name" value="ISOCHORISMATASE-LIKE DOMAIN-CONTAINING PROTEIN"/>
    <property type="match status" value="1"/>
</dbReference>
<dbReference type="Pfam" id="PF00857">
    <property type="entry name" value="Isochorismatase"/>
    <property type="match status" value="1"/>
</dbReference>
<evidence type="ECO:0000256" key="1">
    <source>
        <dbReference type="ARBA" id="ARBA00006336"/>
    </source>
</evidence>
<dbReference type="InterPro" id="IPR036380">
    <property type="entry name" value="Isochorismatase-like_sf"/>
</dbReference>
<accession>A0AB39BPY9</accession>
<sequence>MELSNSSNKNTALLIIDMISDFEFEDSELLIKHALPAAKNIAALKERAHKANIPVIYVNDNYGKWQSDFPRLVTHCLDNDVKGRPIVELLRPDEDNDYFVLKPKFSGFFATPLNLLLEHLNVDTLILTGAAGDMCVQFTANDAYMHDYRIFVPSDCSASNTPEANTKALHMMRDVSKADITPSVDLDLPL</sequence>
<dbReference type="EMBL" id="CP162551">
    <property type="protein sequence ID" value="XDI35917.1"/>
    <property type="molecule type" value="Genomic_DNA"/>
</dbReference>
<gene>
    <name evidence="4" type="ORF">AB3N04_14565</name>
</gene>
<proteinExistence type="inferred from homology"/>